<sequence>MAAVDDDRWEDLPTDLLTEILLCLPPISGRRRVRLVCSRWRDAVDELEPETTHSRAKPLTFLKRSVDSGRPATARVFDDLAGGGLGGSREIWNGGGGGDGVSGSSPDIVGTCNGLLCLWHCGSDSGGEITLVNPVTGESLAIPPPPPPSPRWRSHTTEGPEAERLSFAYHPLTGRYSIVHFPAAFCDGGGDNLADPAVEVLTLGGAGASASWREVAAPPGSRCCLALGIVSVDGATYWVTKDGRIMSLDHEHERVTAVLPLPPAIAGELDSWWSTRLTEVAGRLGVAITSNHTTPSKYNVEVWVLDGARGKMTWSHRYTIQDLQFSYQEIAWPHFAYGENVLTILDSDHLRNQLYTHWLWPHKNRTSVATGDVVKGTLVEEFVIDPENVKILSLIDPEIHVNMFSYVETNEPLNIYKEVCMDS</sequence>
<dbReference type="PANTHER" id="PTHR31672:SF13">
    <property type="entry name" value="F-BOX PROTEIN CPR30-LIKE"/>
    <property type="match status" value="1"/>
</dbReference>
<evidence type="ECO:0000313" key="3">
    <source>
        <dbReference type="Proteomes" id="UP000000763"/>
    </source>
</evidence>
<feature type="domain" description="F-box" evidence="1">
    <location>
        <begin position="12"/>
        <end position="53"/>
    </location>
</feature>
<dbReference type="Pfam" id="PF08268">
    <property type="entry name" value="FBA_3"/>
    <property type="match status" value="1"/>
</dbReference>
<evidence type="ECO:0000313" key="2">
    <source>
        <dbReference type="EMBL" id="BAF29821.1"/>
    </source>
</evidence>
<reference evidence="2 3" key="1">
    <citation type="journal article" date="2005" name="Nature">
        <title>The map-based sequence of the rice genome.</title>
        <authorList>
            <consortium name="International rice genome sequencing project (IRGSP)"/>
            <person name="Matsumoto T."/>
            <person name="Wu J."/>
            <person name="Kanamori H."/>
            <person name="Katayose Y."/>
            <person name="Fujisawa M."/>
            <person name="Namiki N."/>
            <person name="Mizuno H."/>
            <person name="Yamamoto K."/>
            <person name="Antonio B.A."/>
            <person name="Baba T."/>
            <person name="Sakata K."/>
            <person name="Nagamura Y."/>
            <person name="Aoki H."/>
            <person name="Arikawa K."/>
            <person name="Arita K."/>
            <person name="Bito T."/>
            <person name="Chiden Y."/>
            <person name="Fujitsuka N."/>
            <person name="Fukunaka R."/>
            <person name="Hamada M."/>
            <person name="Harada C."/>
            <person name="Hayashi A."/>
            <person name="Hijishita S."/>
            <person name="Honda M."/>
            <person name="Hosokawa S."/>
            <person name="Ichikawa Y."/>
            <person name="Idonuma A."/>
            <person name="Iijima M."/>
            <person name="Ikeda M."/>
            <person name="Ikeno M."/>
            <person name="Ito K."/>
            <person name="Ito S."/>
            <person name="Ito T."/>
            <person name="Ito Y."/>
            <person name="Ito Y."/>
            <person name="Iwabuchi A."/>
            <person name="Kamiya K."/>
            <person name="Karasawa W."/>
            <person name="Kurita K."/>
            <person name="Katagiri S."/>
            <person name="Kikuta A."/>
            <person name="Kobayashi H."/>
            <person name="Kobayashi N."/>
            <person name="Machita K."/>
            <person name="Maehara T."/>
            <person name="Masukawa M."/>
            <person name="Mizubayashi T."/>
            <person name="Mukai Y."/>
            <person name="Nagasaki H."/>
            <person name="Nagata Y."/>
            <person name="Naito S."/>
            <person name="Nakashima M."/>
            <person name="Nakama Y."/>
            <person name="Nakamichi Y."/>
            <person name="Nakamura M."/>
            <person name="Meguro A."/>
            <person name="Negishi M."/>
            <person name="Ohta I."/>
            <person name="Ohta T."/>
            <person name="Okamoto M."/>
            <person name="Ono N."/>
            <person name="Saji S."/>
            <person name="Sakaguchi M."/>
            <person name="Sakai K."/>
            <person name="Shibata M."/>
            <person name="Shimokawa T."/>
            <person name="Song J."/>
            <person name="Takazaki Y."/>
            <person name="Terasawa K."/>
            <person name="Tsugane M."/>
            <person name="Tsuji K."/>
            <person name="Ueda S."/>
            <person name="Waki K."/>
            <person name="Yamagata H."/>
            <person name="Yamamoto M."/>
            <person name="Yamamoto S."/>
            <person name="Yamane H."/>
            <person name="Yoshiki S."/>
            <person name="Yoshihara R."/>
            <person name="Yukawa K."/>
            <person name="Zhong H."/>
            <person name="Yano M."/>
            <person name="Yuan Q."/>
            <person name="Ouyang S."/>
            <person name="Liu J."/>
            <person name="Jones K.M."/>
            <person name="Gansberger K."/>
            <person name="Moffat K."/>
            <person name="Hill J."/>
            <person name="Bera J."/>
            <person name="Fadrosh D."/>
            <person name="Jin S."/>
            <person name="Johri S."/>
            <person name="Kim M."/>
            <person name="Overton L."/>
            <person name="Reardon M."/>
            <person name="Tsitrin T."/>
            <person name="Vuong H."/>
            <person name="Weaver B."/>
            <person name="Ciecko A."/>
            <person name="Tallon L."/>
            <person name="Jackson J."/>
            <person name="Pai G."/>
            <person name="Aken S.V."/>
            <person name="Utterback T."/>
            <person name="Reidmuller S."/>
            <person name="Feldblyum T."/>
            <person name="Hsiao J."/>
            <person name="Zismann V."/>
            <person name="Iobst S."/>
            <person name="de Vazeille A.R."/>
            <person name="Buell C.R."/>
            <person name="Ying K."/>
            <person name="Li Y."/>
            <person name="Lu T."/>
            <person name="Huang Y."/>
            <person name="Zhao Q."/>
            <person name="Feng Q."/>
            <person name="Zhang L."/>
            <person name="Zhu J."/>
            <person name="Weng Q."/>
            <person name="Mu J."/>
            <person name="Lu Y."/>
            <person name="Fan D."/>
            <person name="Liu Y."/>
            <person name="Guan J."/>
            <person name="Zhang Y."/>
            <person name="Yu S."/>
            <person name="Liu X."/>
            <person name="Zhang Y."/>
            <person name="Hong G."/>
            <person name="Han B."/>
            <person name="Choisne N."/>
            <person name="Demange N."/>
            <person name="Orjeda G."/>
            <person name="Samain S."/>
            <person name="Cattolico L."/>
            <person name="Pelletier E."/>
            <person name="Couloux A."/>
            <person name="Segurens B."/>
            <person name="Wincker P."/>
            <person name="D'Hont A."/>
            <person name="Scarpelli C."/>
            <person name="Weissenbach J."/>
            <person name="Salanoubat M."/>
            <person name="Quetier F."/>
            <person name="Yu Y."/>
            <person name="Kim H.R."/>
            <person name="Rambo T."/>
            <person name="Currie J."/>
            <person name="Collura K."/>
            <person name="Luo M."/>
            <person name="Yang T."/>
            <person name="Ammiraju J.S.S."/>
            <person name="Engler F."/>
            <person name="Soderlund C."/>
            <person name="Wing R.A."/>
            <person name="Palmer L.E."/>
            <person name="de la Bastide M."/>
            <person name="Spiegel L."/>
            <person name="Nascimento L."/>
            <person name="Zutavern T."/>
            <person name="O'Shaughnessy A."/>
            <person name="Dike S."/>
            <person name="Dedhia N."/>
            <person name="Preston R."/>
            <person name="Balija V."/>
            <person name="McCombie W.R."/>
            <person name="Chow T."/>
            <person name="Chen H."/>
            <person name="Chung M."/>
            <person name="Chen C."/>
            <person name="Shaw J."/>
            <person name="Wu H."/>
            <person name="Hsiao K."/>
            <person name="Chao Y."/>
            <person name="Chu M."/>
            <person name="Cheng C."/>
            <person name="Hour A."/>
            <person name="Lee P."/>
            <person name="Lin S."/>
            <person name="Lin Y."/>
            <person name="Liou J."/>
            <person name="Liu S."/>
            <person name="Hsing Y."/>
            <person name="Raghuvanshi S."/>
            <person name="Mohanty A."/>
            <person name="Bharti A.K."/>
            <person name="Gaur A."/>
            <person name="Gupta V."/>
            <person name="Kumar D."/>
            <person name="Ravi V."/>
            <person name="Vij S."/>
            <person name="Kapur A."/>
            <person name="Khurana P."/>
            <person name="Khurana P."/>
            <person name="Khurana J.P."/>
            <person name="Tyagi A.K."/>
            <person name="Gaikwad K."/>
            <person name="Singh A."/>
            <person name="Dalal V."/>
            <person name="Srivastava S."/>
            <person name="Dixit A."/>
            <person name="Pal A.K."/>
            <person name="Ghazi I.A."/>
            <person name="Yadav M."/>
            <person name="Pandit A."/>
            <person name="Bhargava A."/>
            <person name="Sureshbabu K."/>
            <person name="Batra K."/>
            <person name="Sharma T.R."/>
            <person name="Mohapatra T."/>
            <person name="Singh N.K."/>
            <person name="Messing J."/>
            <person name="Nelson A.B."/>
            <person name="Fuks G."/>
            <person name="Kavchok S."/>
            <person name="Keizer G."/>
            <person name="Linton E."/>
            <person name="Llaca V."/>
            <person name="Song R."/>
            <person name="Tanyolac B."/>
            <person name="Young S."/>
            <person name="Ho-Il K."/>
            <person name="Hahn J.H."/>
            <person name="Sangsakoo G."/>
            <person name="Vanavichit A."/>
            <person name="de Mattos Luiz.A.T."/>
            <person name="Zimmer P.D."/>
            <person name="Malone G."/>
            <person name="Dellagostin O."/>
            <person name="de Oliveira A.C."/>
            <person name="Bevan M."/>
            <person name="Bancroft I."/>
            <person name="Minx P."/>
            <person name="Cordum H."/>
            <person name="Wilson R."/>
            <person name="Cheng Z."/>
            <person name="Jin W."/>
            <person name="Jiang J."/>
            <person name="Leong S.A."/>
            <person name="Iwama H."/>
            <person name="Gojobori T."/>
            <person name="Itoh T."/>
            <person name="Niimura Y."/>
            <person name="Fujii Y."/>
            <person name="Habara T."/>
            <person name="Sakai H."/>
            <person name="Sato Y."/>
            <person name="Wilson G."/>
            <person name="Kumar K."/>
            <person name="McCouch S."/>
            <person name="Juretic N."/>
            <person name="Hoen D."/>
            <person name="Wright S."/>
            <person name="Bruskiewich R."/>
            <person name="Bureau T."/>
            <person name="Miyao A."/>
            <person name="Hirochika H."/>
            <person name="Nishikawa T."/>
            <person name="Kadowaki K."/>
            <person name="Sugiura M."/>
            <person name="Burr B."/>
            <person name="Sasaki T."/>
        </authorList>
    </citation>
    <scope>NUCLEOTIDE SEQUENCE [LARGE SCALE GENOMIC DNA]</scope>
    <source>
        <strain evidence="3">cv. Nipponbare</strain>
    </source>
</reference>
<dbReference type="InterPro" id="IPR017451">
    <property type="entry name" value="F-box-assoc_interact_dom"/>
</dbReference>
<dbReference type="KEGG" id="osa:4352251"/>
<dbReference type="SMART" id="SM00256">
    <property type="entry name" value="FBOX"/>
    <property type="match status" value="1"/>
</dbReference>
<organism evidence="2 3">
    <name type="scientific">Oryza sativa subsp. japonica</name>
    <name type="common">Rice</name>
    <dbReference type="NCBI Taxonomy" id="39947"/>
    <lineage>
        <taxon>Eukaryota</taxon>
        <taxon>Viridiplantae</taxon>
        <taxon>Streptophyta</taxon>
        <taxon>Embryophyta</taxon>
        <taxon>Tracheophyta</taxon>
        <taxon>Spermatophyta</taxon>
        <taxon>Magnoliopsida</taxon>
        <taxon>Liliopsida</taxon>
        <taxon>Poales</taxon>
        <taxon>Poaceae</taxon>
        <taxon>BOP clade</taxon>
        <taxon>Oryzoideae</taxon>
        <taxon>Oryzeae</taxon>
        <taxon>Oryzinae</taxon>
        <taxon>Oryza</taxon>
        <taxon>Oryza sativa</taxon>
    </lineage>
</organism>
<accession>Q0IN94</accession>
<dbReference type="Gene3D" id="1.20.1280.50">
    <property type="match status" value="1"/>
</dbReference>
<proteinExistence type="predicted"/>
<dbReference type="InterPro" id="IPR036047">
    <property type="entry name" value="F-box-like_dom_sf"/>
</dbReference>
<dbReference type="OMA" id="ICIEVWI"/>
<dbReference type="NCBIfam" id="TIGR01640">
    <property type="entry name" value="F_box_assoc_1"/>
    <property type="match status" value="1"/>
</dbReference>
<dbReference type="AlphaFoldDB" id="Q0IN94"/>
<dbReference type="EMBL" id="AP008218">
    <property type="protein sequence ID" value="BAF29821.1"/>
    <property type="molecule type" value="Genomic_DNA"/>
</dbReference>
<protein>
    <submittedName>
        <fullName evidence="2">Os12g0492900 protein</fullName>
    </submittedName>
</protein>
<dbReference type="KEGG" id="dosa:Os12g0492900"/>
<dbReference type="PANTHER" id="PTHR31672">
    <property type="entry name" value="BNACNNG10540D PROTEIN"/>
    <property type="match status" value="1"/>
</dbReference>
<dbReference type="Gramene" id="Os12t0492900-01">
    <property type="protein sequence ID" value="Os12t0492900-01"/>
    <property type="gene ID" value="Os12g0492900"/>
</dbReference>
<evidence type="ECO:0000259" key="1">
    <source>
        <dbReference type="SMART" id="SM00256"/>
    </source>
</evidence>
<dbReference type="InterPro" id="IPR001810">
    <property type="entry name" value="F-box_dom"/>
</dbReference>
<dbReference type="OrthoDB" id="665134at2759"/>
<dbReference type="Proteomes" id="UP000000763">
    <property type="component" value="Chromosome 12"/>
</dbReference>
<reference evidence="3" key="2">
    <citation type="journal article" date="2008" name="Nucleic Acids Res.">
        <title>The rice annotation project database (RAP-DB): 2008 update.</title>
        <authorList>
            <consortium name="The rice annotation project (RAP)"/>
        </authorList>
    </citation>
    <scope>GENOME REANNOTATION</scope>
    <source>
        <strain evidence="3">cv. Nipponbare</strain>
    </source>
</reference>
<dbReference type="SUPFAM" id="SSF81383">
    <property type="entry name" value="F-box domain"/>
    <property type="match status" value="1"/>
</dbReference>
<name>Q0IN94_ORYSJ</name>
<gene>
    <name evidence="2" type="ordered locus">Os12g0492900</name>
</gene>
<dbReference type="Pfam" id="PF00646">
    <property type="entry name" value="F-box"/>
    <property type="match status" value="1"/>
</dbReference>
<dbReference type="InterPro" id="IPR013187">
    <property type="entry name" value="F-box-assoc_dom_typ3"/>
</dbReference>
<dbReference type="InterPro" id="IPR050796">
    <property type="entry name" value="SCF_F-box_component"/>
</dbReference>